<dbReference type="PANTHER" id="PTHR43820:SF5">
    <property type="entry name" value="HIGH-AFFINITY BRANCHED-CHAIN AMINO ACID TRANSPORT ATP-BINDING PROTEIN"/>
    <property type="match status" value="1"/>
</dbReference>
<evidence type="ECO:0000256" key="1">
    <source>
        <dbReference type="ARBA" id="ARBA00004533"/>
    </source>
</evidence>
<keyword evidence="3" id="KW-0813">Transport</keyword>
<reference evidence="8 9" key="1">
    <citation type="submission" date="2017-07" db="EMBL/GenBank/DDBJ databases">
        <title>Phylogenetic study on the rhizospheric bacterium Ochrobactrum sp. A44.</title>
        <authorList>
            <person name="Krzyzanowska D.M."/>
            <person name="Ossowicki A."/>
            <person name="Rajewska M."/>
            <person name="Maciag T."/>
            <person name="Kaczynski Z."/>
            <person name="Czerwicka M."/>
            <person name="Jafra S."/>
        </authorList>
    </citation>
    <scope>NUCLEOTIDE SEQUENCE [LARGE SCALE GENOMIC DNA]</scope>
    <source>
        <strain evidence="8 9">A44</strain>
        <plasmid evidence="8 9">unnamed1</plasmid>
    </source>
</reference>
<accession>A0A248UM78</accession>
<geneLocation type="plasmid" evidence="8 9">
    <name>unnamed1</name>
</geneLocation>
<dbReference type="InterPro" id="IPR052156">
    <property type="entry name" value="BCAA_Transport_ATP-bd_LivF"/>
</dbReference>
<keyword evidence="4" id="KW-0547">Nucleotide-binding</keyword>
<dbReference type="GO" id="GO:0005524">
    <property type="term" value="F:ATP binding"/>
    <property type="evidence" value="ECO:0007669"/>
    <property type="project" value="UniProtKB-KW"/>
</dbReference>
<keyword evidence="8" id="KW-0614">Plasmid</keyword>
<organism evidence="8 9">
    <name type="scientific">Ochrobactrum quorumnocens</name>
    <dbReference type="NCBI Taxonomy" id="271865"/>
    <lineage>
        <taxon>Bacteria</taxon>
        <taxon>Pseudomonadati</taxon>
        <taxon>Pseudomonadota</taxon>
        <taxon>Alphaproteobacteria</taxon>
        <taxon>Hyphomicrobiales</taxon>
        <taxon>Brucellaceae</taxon>
        <taxon>Brucella/Ochrobactrum group</taxon>
        <taxon>Ochrobactrum</taxon>
    </lineage>
</organism>
<evidence type="ECO:0000256" key="3">
    <source>
        <dbReference type="ARBA" id="ARBA00022448"/>
    </source>
</evidence>
<feature type="domain" description="ABC transporter" evidence="7">
    <location>
        <begin position="3"/>
        <end position="227"/>
    </location>
</feature>
<dbReference type="PROSITE" id="PS00211">
    <property type="entry name" value="ABC_TRANSPORTER_1"/>
    <property type="match status" value="1"/>
</dbReference>
<dbReference type="GO" id="GO:0015658">
    <property type="term" value="F:branched-chain amino acid transmembrane transporter activity"/>
    <property type="evidence" value="ECO:0007669"/>
    <property type="project" value="TreeGrafter"/>
</dbReference>
<gene>
    <name evidence="8" type="ORF">CES85_3273</name>
</gene>
<dbReference type="GO" id="GO:0016887">
    <property type="term" value="F:ATP hydrolysis activity"/>
    <property type="evidence" value="ECO:0007669"/>
    <property type="project" value="InterPro"/>
</dbReference>
<evidence type="ECO:0000256" key="2">
    <source>
        <dbReference type="ARBA" id="ARBA00005417"/>
    </source>
</evidence>
<keyword evidence="6" id="KW-0029">Amino-acid transport</keyword>
<dbReference type="RefSeq" id="WP_095448421.1">
    <property type="nucleotide sequence ID" value="NZ_CP022605.1"/>
</dbReference>
<sequence length="228" mass="24440">MILSVSNLASGYGNIPILHGISFGVAQGEAIGIWGHNGMGKTTLLTTLLGFRTATQGQINFAGHDITHYSPHQRARMGLGLVPQGRQIFPALTVAENLRAGSAVSGGHKKGVTEDVLELFPRLKPLLSRAGGLLSGGEQQLLALARCLCGEPKVIMLDEPTEGIQPSINEEIVETLIALRKSRGLTLIVVEQRRDFIAALADRVLILQKGLISEEISPQSLLEVEEIN</sequence>
<dbReference type="GO" id="GO:0015807">
    <property type="term" value="P:L-amino acid transport"/>
    <property type="evidence" value="ECO:0007669"/>
    <property type="project" value="TreeGrafter"/>
</dbReference>
<name>A0A248UM78_9HYPH</name>
<dbReference type="InterPro" id="IPR003593">
    <property type="entry name" value="AAA+_ATPase"/>
</dbReference>
<evidence type="ECO:0000256" key="5">
    <source>
        <dbReference type="ARBA" id="ARBA00022840"/>
    </source>
</evidence>
<dbReference type="OrthoDB" id="9776369at2"/>
<dbReference type="Pfam" id="PF00005">
    <property type="entry name" value="ABC_tran"/>
    <property type="match status" value="1"/>
</dbReference>
<evidence type="ECO:0000259" key="7">
    <source>
        <dbReference type="PROSITE" id="PS50893"/>
    </source>
</evidence>
<dbReference type="KEGG" id="och:CES85_3273"/>
<dbReference type="Gene3D" id="3.40.50.300">
    <property type="entry name" value="P-loop containing nucleotide triphosphate hydrolases"/>
    <property type="match status" value="1"/>
</dbReference>
<dbReference type="AlphaFoldDB" id="A0A248UM78"/>
<comment type="subcellular location">
    <subcellularLocation>
        <location evidence="1">Cell inner membrane</location>
    </subcellularLocation>
</comment>
<comment type="similarity">
    <text evidence="2">Belongs to the ABC transporter superfamily.</text>
</comment>
<evidence type="ECO:0000256" key="4">
    <source>
        <dbReference type="ARBA" id="ARBA00022741"/>
    </source>
</evidence>
<keyword evidence="5" id="KW-0067">ATP-binding</keyword>
<dbReference type="PROSITE" id="PS50893">
    <property type="entry name" value="ABC_TRANSPORTER_2"/>
    <property type="match status" value="1"/>
</dbReference>
<dbReference type="CDD" id="cd03224">
    <property type="entry name" value="ABC_TM1139_LivF_branched"/>
    <property type="match status" value="1"/>
</dbReference>
<dbReference type="Proteomes" id="UP000215256">
    <property type="component" value="Plasmid unnamed1"/>
</dbReference>
<dbReference type="EMBL" id="CP022605">
    <property type="protein sequence ID" value="ASV87957.1"/>
    <property type="molecule type" value="Genomic_DNA"/>
</dbReference>
<dbReference type="PANTHER" id="PTHR43820">
    <property type="entry name" value="HIGH-AFFINITY BRANCHED-CHAIN AMINO ACID TRANSPORT ATP-BINDING PROTEIN LIVF"/>
    <property type="match status" value="1"/>
</dbReference>
<protein>
    <submittedName>
        <fullName evidence="8">ABC transporter family protein</fullName>
    </submittedName>
</protein>
<evidence type="ECO:0000313" key="9">
    <source>
        <dbReference type="Proteomes" id="UP000215256"/>
    </source>
</evidence>
<evidence type="ECO:0000256" key="6">
    <source>
        <dbReference type="ARBA" id="ARBA00022970"/>
    </source>
</evidence>
<dbReference type="SMART" id="SM00382">
    <property type="entry name" value="AAA"/>
    <property type="match status" value="1"/>
</dbReference>
<dbReference type="GO" id="GO:0005886">
    <property type="term" value="C:plasma membrane"/>
    <property type="evidence" value="ECO:0007669"/>
    <property type="project" value="UniProtKB-SubCell"/>
</dbReference>
<dbReference type="InterPro" id="IPR027417">
    <property type="entry name" value="P-loop_NTPase"/>
</dbReference>
<dbReference type="InterPro" id="IPR003439">
    <property type="entry name" value="ABC_transporter-like_ATP-bd"/>
</dbReference>
<dbReference type="SUPFAM" id="SSF52540">
    <property type="entry name" value="P-loop containing nucleoside triphosphate hydrolases"/>
    <property type="match status" value="1"/>
</dbReference>
<proteinExistence type="inferred from homology"/>
<evidence type="ECO:0000313" key="8">
    <source>
        <dbReference type="EMBL" id="ASV87957.1"/>
    </source>
</evidence>
<dbReference type="InterPro" id="IPR017871">
    <property type="entry name" value="ABC_transporter-like_CS"/>
</dbReference>